<feature type="domain" description="Glycosyltransferase 2-like" evidence="4">
    <location>
        <begin position="7"/>
        <end position="174"/>
    </location>
</feature>
<dbReference type="GO" id="GO:0016757">
    <property type="term" value="F:glycosyltransferase activity"/>
    <property type="evidence" value="ECO:0007669"/>
    <property type="project" value="UniProtKB-KW"/>
</dbReference>
<dbReference type="SUPFAM" id="SSF53448">
    <property type="entry name" value="Nucleotide-diphospho-sugar transferases"/>
    <property type="match status" value="1"/>
</dbReference>
<keyword evidence="1" id="KW-0328">Glycosyltransferase</keyword>
<comment type="caution">
    <text evidence="5">The sequence shown here is derived from an EMBL/GenBank/DDBJ whole genome shotgun (WGS) entry which is preliminary data.</text>
</comment>
<dbReference type="Gene3D" id="3.90.550.10">
    <property type="entry name" value="Spore Coat Polysaccharide Biosynthesis Protein SpsA, Chain A"/>
    <property type="match status" value="1"/>
</dbReference>
<keyword evidence="3" id="KW-0175">Coiled coil</keyword>
<evidence type="ECO:0000256" key="2">
    <source>
        <dbReference type="ARBA" id="ARBA00022679"/>
    </source>
</evidence>
<name>A0A3E4QUA9_9ACTN</name>
<evidence type="ECO:0000313" key="5">
    <source>
        <dbReference type="EMBL" id="RGL10785.1"/>
    </source>
</evidence>
<dbReference type="RefSeq" id="WP_117679413.1">
    <property type="nucleotide sequence ID" value="NZ_QSRJ01000004.1"/>
</dbReference>
<feature type="coiled-coil region" evidence="3">
    <location>
        <begin position="369"/>
        <end position="396"/>
    </location>
</feature>
<accession>A0A3E4QUA9</accession>
<organism evidence="5 6">
    <name type="scientific">Collinsella tanakaei</name>
    <dbReference type="NCBI Taxonomy" id="626935"/>
    <lineage>
        <taxon>Bacteria</taxon>
        <taxon>Bacillati</taxon>
        <taxon>Actinomycetota</taxon>
        <taxon>Coriobacteriia</taxon>
        <taxon>Coriobacteriales</taxon>
        <taxon>Coriobacteriaceae</taxon>
        <taxon>Collinsella</taxon>
    </lineage>
</organism>
<keyword evidence="2 5" id="KW-0808">Transferase</keyword>
<dbReference type="Proteomes" id="UP000260943">
    <property type="component" value="Unassembled WGS sequence"/>
</dbReference>
<dbReference type="AlphaFoldDB" id="A0A3E4QUA9"/>
<proteinExistence type="predicted"/>
<dbReference type="EMBL" id="QSRJ01000004">
    <property type="protein sequence ID" value="RGL10785.1"/>
    <property type="molecule type" value="Genomic_DNA"/>
</dbReference>
<evidence type="ECO:0000313" key="6">
    <source>
        <dbReference type="Proteomes" id="UP000260943"/>
    </source>
</evidence>
<evidence type="ECO:0000259" key="4">
    <source>
        <dbReference type="Pfam" id="PF00535"/>
    </source>
</evidence>
<dbReference type="PANTHER" id="PTHR22916:SF51">
    <property type="entry name" value="GLYCOSYLTRANSFERASE EPSH-RELATED"/>
    <property type="match status" value="1"/>
</dbReference>
<evidence type="ECO:0000256" key="3">
    <source>
        <dbReference type="SAM" id="Coils"/>
    </source>
</evidence>
<sequence>MSDPRVSVIVPIYNADPYLDECLDSIENQTEQSLEIICVNDKSTDRTAEILERRSQSDTRYQVFQGEGLGAGAARNLGIGASRGTYLICLDADDFFDETFIKDAADKLDATGADVLITQSYTYENDTHEEYLTDWTFVTGNLPDKDVFNYRDMQDSIFNTFSNVPWNKMYKRSFIVENHLWYQQVKRTDDLLFTCLALVKARSITTIKRPYPHYRISLTTNSTSTNEVDPLAFFEAFRSLKEELEKLGLFENVKTSYVNHAIDGYYANLTSQKTLATFVKVFESAERYFTELELGSLKTAEYLNASQLAYINNAIAMSLDEFIFTQLQEVTAQRDISWKTNRTNERERWKYYDAYTLLAPQIPILEEKLHNETEARKDVEGKLQRAEDEIETILNSKAYRFGTSIATPYRKVVDALHH</sequence>
<dbReference type="PANTHER" id="PTHR22916">
    <property type="entry name" value="GLYCOSYLTRANSFERASE"/>
    <property type="match status" value="1"/>
</dbReference>
<reference evidence="5 6" key="1">
    <citation type="submission" date="2018-08" db="EMBL/GenBank/DDBJ databases">
        <title>A genome reference for cultivated species of the human gut microbiota.</title>
        <authorList>
            <person name="Zou Y."/>
            <person name="Xue W."/>
            <person name="Luo G."/>
        </authorList>
    </citation>
    <scope>NUCLEOTIDE SEQUENCE [LARGE SCALE GENOMIC DNA]</scope>
    <source>
        <strain evidence="5 6">TF08-14</strain>
    </source>
</reference>
<evidence type="ECO:0000256" key="1">
    <source>
        <dbReference type="ARBA" id="ARBA00022676"/>
    </source>
</evidence>
<dbReference type="CDD" id="cd00761">
    <property type="entry name" value="Glyco_tranf_GTA_type"/>
    <property type="match status" value="1"/>
</dbReference>
<protein>
    <submittedName>
        <fullName evidence="5">Glycosyltransferase family 2 protein</fullName>
    </submittedName>
</protein>
<dbReference type="InterPro" id="IPR001173">
    <property type="entry name" value="Glyco_trans_2-like"/>
</dbReference>
<dbReference type="InterPro" id="IPR029044">
    <property type="entry name" value="Nucleotide-diphossugar_trans"/>
</dbReference>
<dbReference type="Pfam" id="PF00535">
    <property type="entry name" value="Glycos_transf_2"/>
    <property type="match status" value="1"/>
</dbReference>
<gene>
    <name evidence="5" type="ORF">DXC81_04785</name>
</gene>